<name>A0AAX1F9N9_9NEIS</name>
<feature type="chain" id="PRO_5043746276" description="Glycine zipper 2TM domain-containing protein" evidence="1">
    <location>
        <begin position="24"/>
        <end position="161"/>
    </location>
</feature>
<evidence type="ECO:0008006" key="4">
    <source>
        <dbReference type="Google" id="ProtNLM"/>
    </source>
</evidence>
<organism evidence="2 3">
    <name type="scientific">Eikenella exigua</name>
    <dbReference type="NCBI Taxonomy" id="2528037"/>
    <lineage>
        <taxon>Bacteria</taxon>
        <taxon>Pseudomonadati</taxon>
        <taxon>Pseudomonadota</taxon>
        <taxon>Betaproteobacteria</taxon>
        <taxon>Neisseriales</taxon>
        <taxon>Neisseriaceae</taxon>
        <taxon>Eikenella</taxon>
    </lineage>
</organism>
<proteinExistence type="predicted"/>
<accession>A0AAX1F9N9</accession>
<gene>
    <name evidence="2" type="ORF">EZJ17_09450</name>
</gene>
<keyword evidence="1" id="KW-0732">Signal</keyword>
<dbReference type="KEGG" id="eex:EZJ17_09450"/>
<sequence length="161" mass="16539">MSASRMLAAAVSAALLLNLGGCANSSALQYTTSQAQNTARVYYGEVLSVTPTTIRGEDNPLLTTAGSLLGGIGGSNFGEGRGKAVSAILGAIVGGLGTQSLTRGLDSQRGYEIVVQLEGSHDAISVVQKSDIQFQPGQRVRVLRSANGMTRVLPAGQSPVY</sequence>
<dbReference type="EMBL" id="CP038018">
    <property type="protein sequence ID" value="QED92800.1"/>
    <property type="molecule type" value="Genomic_DNA"/>
</dbReference>
<feature type="signal peptide" evidence="1">
    <location>
        <begin position="1"/>
        <end position="23"/>
    </location>
</feature>
<reference evidence="3" key="1">
    <citation type="journal article" date="2019" name="J. Anim. Genet.">
        <title>Description and whole genome sequencing of Eikenella exigua sp. nov., isolated from brain abscess and blood.</title>
        <authorList>
            <person name="Stormo K.A."/>
            <person name="Nygaard R.M."/>
            <person name="Bruvold T.S."/>
            <person name="Dimmen G."/>
            <person name="Lindemann P.C."/>
            <person name="Jordal S."/>
            <person name="Kommedal O."/>
        </authorList>
    </citation>
    <scope>NUCLEOTIDE SEQUENCE [LARGE SCALE GENOMIC DNA]</scope>
    <source>
        <strain evidence="3">PXX</strain>
    </source>
</reference>
<protein>
    <recommendedName>
        <fullName evidence="4">Glycine zipper 2TM domain-containing protein</fullName>
    </recommendedName>
</protein>
<dbReference type="Proteomes" id="UP000326695">
    <property type="component" value="Chromosome"/>
</dbReference>
<dbReference type="RefSeq" id="WP_067439826.1">
    <property type="nucleotide sequence ID" value="NZ_CP038018.1"/>
</dbReference>
<dbReference type="AlphaFoldDB" id="A0AAX1F9N9"/>
<evidence type="ECO:0000313" key="3">
    <source>
        <dbReference type="Proteomes" id="UP000326695"/>
    </source>
</evidence>
<evidence type="ECO:0000256" key="1">
    <source>
        <dbReference type="SAM" id="SignalP"/>
    </source>
</evidence>
<keyword evidence="3" id="KW-1185">Reference proteome</keyword>
<evidence type="ECO:0000313" key="2">
    <source>
        <dbReference type="EMBL" id="QED92800.1"/>
    </source>
</evidence>